<gene>
    <name evidence="2" type="ORF">D187_003867</name>
</gene>
<feature type="compositionally biased region" description="Basic and acidic residues" evidence="1">
    <location>
        <begin position="107"/>
        <end position="117"/>
    </location>
</feature>
<reference evidence="2" key="1">
    <citation type="submission" date="2013-05" db="EMBL/GenBank/DDBJ databases">
        <title>Genome assembly of Cystobacter fuscus DSM 2262.</title>
        <authorList>
            <person name="Sharma G."/>
            <person name="Khatri I."/>
            <person name="Kaur C."/>
            <person name="Mayilraj S."/>
            <person name="Subramanian S."/>
        </authorList>
    </citation>
    <scope>NUCLEOTIDE SEQUENCE [LARGE SCALE GENOMIC DNA]</scope>
    <source>
        <strain evidence="2">DSM 2262</strain>
    </source>
</reference>
<protein>
    <submittedName>
        <fullName evidence="2">Uncharacterized protein</fullName>
    </submittedName>
</protein>
<accession>S9QBI9</accession>
<keyword evidence="3" id="KW-1185">Reference proteome</keyword>
<evidence type="ECO:0000256" key="1">
    <source>
        <dbReference type="SAM" id="MobiDB-lite"/>
    </source>
</evidence>
<name>S9QBI9_CYSF2</name>
<comment type="caution">
    <text evidence="2">The sequence shown here is derived from an EMBL/GenBank/DDBJ whole genome shotgun (WGS) entry which is preliminary data.</text>
</comment>
<evidence type="ECO:0000313" key="3">
    <source>
        <dbReference type="Proteomes" id="UP000011682"/>
    </source>
</evidence>
<evidence type="ECO:0000313" key="2">
    <source>
        <dbReference type="EMBL" id="EPX58669.1"/>
    </source>
</evidence>
<dbReference type="Proteomes" id="UP000011682">
    <property type="component" value="Unassembled WGS sequence"/>
</dbReference>
<feature type="region of interest" description="Disordered" evidence="1">
    <location>
        <begin position="95"/>
        <end position="129"/>
    </location>
</feature>
<proteinExistence type="predicted"/>
<sequence length="129" mass="13496">MARSGGRQGISPPGQLTQCPAALFIRPGQRGLSRGLLGGGADRGAHERLARRRAHPSRHRAAPCRRGACGGLAGLGPWPFLPPCALGGGSLRRGGFVLEGHPQGKPGQEHHSERHQEGSSACHAVLRQT</sequence>
<feature type="compositionally biased region" description="Basic residues" evidence="1">
    <location>
        <begin position="49"/>
        <end position="63"/>
    </location>
</feature>
<feature type="region of interest" description="Disordered" evidence="1">
    <location>
        <begin position="30"/>
        <end position="63"/>
    </location>
</feature>
<dbReference type="AlphaFoldDB" id="S9QBI9"/>
<organism evidence="2 3">
    <name type="scientific">Cystobacter fuscus (strain ATCC 25194 / DSM 2262 / NBRC 100088 / M29)</name>
    <dbReference type="NCBI Taxonomy" id="1242864"/>
    <lineage>
        <taxon>Bacteria</taxon>
        <taxon>Pseudomonadati</taxon>
        <taxon>Myxococcota</taxon>
        <taxon>Myxococcia</taxon>
        <taxon>Myxococcales</taxon>
        <taxon>Cystobacterineae</taxon>
        <taxon>Archangiaceae</taxon>
        <taxon>Cystobacter</taxon>
    </lineage>
</organism>
<dbReference type="EMBL" id="ANAH02000023">
    <property type="protein sequence ID" value="EPX58669.1"/>
    <property type="molecule type" value="Genomic_DNA"/>
</dbReference>